<organism evidence="9 10">
    <name type="scientific">Microbotryum intermedium</name>
    <dbReference type="NCBI Taxonomy" id="269621"/>
    <lineage>
        <taxon>Eukaryota</taxon>
        <taxon>Fungi</taxon>
        <taxon>Dikarya</taxon>
        <taxon>Basidiomycota</taxon>
        <taxon>Pucciniomycotina</taxon>
        <taxon>Microbotryomycetes</taxon>
        <taxon>Microbotryales</taxon>
        <taxon>Microbotryaceae</taxon>
        <taxon>Microbotryum</taxon>
    </lineage>
</organism>
<feature type="compositionally biased region" description="Basic and acidic residues" evidence="7">
    <location>
        <begin position="123"/>
        <end position="141"/>
    </location>
</feature>
<feature type="region of interest" description="Disordered" evidence="7">
    <location>
        <begin position="1"/>
        <end position="102"/>
    </location>
</feature>
<comment type="subcellular location">
    <subcellularLocation>
        <location evidence="1 6">Nucleus</location>
    </subcellularLocation>
</comment>
<dbReference type="GO" id="GO:0000076">
    <property type="term" value="P:DNA replication checkpoint signaling"/>
    <property type="evidence" value="ECO:0007669"/>
    <property type="project" value="UniProtKB-UniRule"/>
</dbReference>
<dbReference type="Pfam" id="PF07962">
    <property type="entry name" value="Swi3"/>
    <property type="match status" value="1"/>
</dbReference>
<feature type="region of interest" description="Disordered" evidence="7">
    <location>
        <begin position="121"/>
        <end position="141"/>
    </location>
</feature>
<evidence type="ECO:0000259" key="8">
    <source>
        <dbReference type="Pfam" id="PF07962"/>
    </source>
</evidence>
<evidence type="ECO:0000256" key="4">
    <source>
        <dbReference type="ARBA" id="ARBA00023242"/>
    </source>
</evidence>
<dbReference type="InterPro" id="IPR040038">
    <property type="entry name" value="TIPIN/Csm3/Swi3"/>
</dbReference>
<dbReference type="OrthoDB" id="437078at2759"/>
<dbReference type="PANTHER" id="PTHR13220">
    <property type="entry name" value="TIMELESS INTERACTING-RELATED"/>
    <property type="match status" value="1"/>
</dbReference>
<feature type="compositionally biased region" description="Acidic residues" evidence="7">
    <location>
        <begin position="392"/>
        <end position="404"/>
    </location>
</feature>
<dbReference type="AlphaFoldDB" id="A0A238F7E5"/>
<evidence type="ECO:0000256" key="6">
    <source>
        <dbReference type="RuleBase" id="RU366049"/>
    </source>
</evidence>
<evidence type="ECO:0000313" key="9">
    <source>
        <dbReference type="EMBL" id="SCV67016.1"/>
    </source>
</evidence>
<feature type="compositionally biased region" description="Low complexity" evidence="7">
    <location>
        <begin position="58"/>
        <end position="74"/>
    </location>
</feature>
<evidence type="ECO:0000256" key="7">
    <source>
        <dbReference type="SAM" id="MobiDB-lite"/>
    </source>
</evidence>
<dbReference type="Proteomes" id="UP000198372">
    <property type="component" value="Unassembled WGS sequence"/>
</dbReference>
<proteinExistence type="inferred from homology"/>
<dbReference type="GO" id="GO:0003677">
    <property type="term" value="F:DNA binding"/>
    <property type="evidence" value="ECO:0007669"/>
    <property type="project" value="TreeGrafter"/>
</dbReference>
<dbReference type="PANTHER" id="PTHR13220:SF11">
    <property type="entry name" value="TIMELESS-INTERACTING PROTEIN"/>
    <property type="match status" value="1"/>
</dbReference>
<gene>
    <name evidence="9" type="ORF">BQ2448_5662</name>
</gene>
<evidence type="ECO:0000256" key="5">
    <source>
        <dbReference type="ARBA" id="ARBA00023306"/>
    </source>
</evidence>
<evidence type="ECO:0000256" key="2">
    <source>
        <dbReference type="ARBA" id="ARBA00006075"/>
    </source>
</evidence>
<accession>A0A238F7E5</accession>
<feature type="domain" description="Chromosome segregation in meiosis protein 3" evidence="8">
    <location>
        <begin position="192"/>
        <end position="274"/>
    </location>
</feature>
<evidence type="ECO:0000256" key="1">
    <source>
        <dbReference type="ARBA" id="ARBA00004123"/>
    </source>
</evidence>
<protein>
    <recommendedName>
        <fullName evidence="6">Chromosome segregation in meiosis protein</fullName>
    </recommendedName>
</protein>
<feature type="region of interest" description="Disordered" evidence="7">
    <location>
        <begin position="278"/>
        <end position="312"/>
    </location>
</feature>
<keyword evidence="3 6" id="KW-0227">DNA damage</keyword>
<feature type="region of interest" description="Disordered" evidence="7">
    <location>
        <begin position="359"/>
        <end position="404"/>
    </location>
</feature>
<comment type="function">
    <text evidence="6">Plays an important role in the control of DNA replication and the maintenance of replication fork stability.</text>
</comment>
<evidence type="ECO:0000256" key="3">
    <source>
        <dbReference type="ARBA" id="ARBA00022763"/>
    </source>
</evidence>
<reference evidence="10" key="1">
    <citation type="submission" date="2016-09" db="EMBL/GenBank/DDBJ databases">
        <authorList>
            <person name="Jeantristanb JTB J.-T."/>
            <person name="Ricardo R."/>
        </authorList>
    </citation>
    <scope>NUCLEOTIDE SEQUENCE [LARGE SCALE GENOMIC DNA]</scope>
</reference>
<comment type="similarity">
    <text evidence="2 6">Belongs to the CSM3 family.</text>
</comment>
<name>A0A238F7E5_9BASI</name>
<keyword evidence="5 6" id="KW-0131">Cell cycle</keyword>
<dbReference type="GO" id="GO:0043111">
    <property type="term" value="P:replication fork arrest"/>
    <property type="evidence" value="ECO:0007669"/>
    <property type="project" value="TreeGrafter"/>
</dbReference>
<sequence>MDSDDSDVSNVRRNRRHPTKPPTRLFHPSPDIEDGQQDDDDDDVRSVVASKRARTERQALTTTTTTTTKATGNRTTKRALPRFLGDEDDEDEGPRGHGRVGETFSMLDDLFGDLERVPAFNKATDRDKANTRDKDRERARGGAEVEIVLPPRVEEDPWGDSHTNGIDPVGGLASTLDVDGISGKKQRQPMAKLNDVRLLGPSGFPKLLLQIQKFKVKAVKGEEMKDLKRVLHMYQLWCHQMYPRTNLRDTLKVVEKLCHKRSVQSALKHYREEYKFATQPAPPPDALGAEQEDQDGQAFDQSHGLVSSPTGPIALTRLNADTVLAEMNGTDGAMDEEEDEDWDEEAFEAMFANEENVLDELGRNASTTTSATTKQGGTTAASRMPDSRPRQEEEDVPDDLDEEDWMDDEAEAAMRELEG</sequence>
<keyword evidence="4 6" id="KW-0539">Nucleus</keyword>
<dbReference type="GO" id="GO:0006974">
    <property type="term" value="P:DNA damage response"/>
    <property type="evidence" value="ECO:0007669"/>
    <property type="project" value="UniProtKB-KW"/>
</dbReference>
<dbReference type="EMBL" id="FMSP01000001">
    <property type="protein sequence ID" value="SCV67016.1"/>
    <property type="molecule type" value="Genomic_DNA"/>
</dbReference>
<feature type="compositionally biased region" description="Low complexity" evidence="7">
    <location>
        <begin position="365"/>
        <end position="382"/>
    </location>
</feature>
<keyword evidence="10" id="KW-1185">Reference proteome</keyword>
<feature type="compositionally biased region" description="Acidic residues" evidence="7">
    <location>
        <begin position="31"/>
        <end position="43"/>
    </location>
</feature>
<dbReference type="GO" id="GO:0031298">
    <property type="term" value="C:replication fork protection complex"/>
    <property type="evidence" value="ECO:0007669"/>
    <property type="project" value="TreeGrafter"/>
</dbReference>
<dbReference type="STRING" id="269621.A0A238F7E5"/>
<dbReference type="GO" id="GO:0031297">
    <property type="term" value="P:replication fork processing"/>
    <property type="evidence" value="ECO:0007669"/>
    <property type="project" value="UniProtKB-UniRule"/>
</dbReference>
<dbReference type="InterPro" id="IPR012923">
    <property type="entry name" value="Csm3"/>
</dbReference>
<evidence type="ECO:0000313" key="10">
    <source>
        <dbReference type="Proteomes" id="UP000198372"/>
    </source>
</evidence>